<dbReference type="EMBL" id="CAJNOR010000211">
    <property type="protein sequence ID" value="CAF0841674.1"/>
    <property type="molecule type" value="Genomic_DNA"/>
</dbReference>
<dbReference type="Proteomes" id="UP000663828">
    <property type="component" value="Unassembled WGS sequence"/>
</dbReference>
<dbReference type="Pfam" id="PF04479">
    <property type="entry name" value="RTA1"/>
    <property type="match status" value="1"/>
</dbReference>
<dbReference type="InterPro" id="IPR007568">
    <property type="entry name" value="RTA1"/>
</dbReference>
<feature type="transmembrane region" description="Helical" evidence="6">
    <location>
        <begin position="127"/>
        <end position="149"/>
    </location>
</feature>
<keyword evidence="2 6" id="KW-0812">Transmembrane</keyword>
<accession>A0A814BGD8</accession>
<feature type="transmembrane region" description="Helical" evidence="6">
    <location>
        <begin position="51"/>
        <end position="70"/>
    </location>
</feature>
<feature type="transmembrane region" description="Helical" evidence="6">
    <location>
        <begin position="85"/>
        <end position="106"/>
    </location>
</feature>
<reference evidence="8" key="1">
    <citation type="submission" date="2021-02" db="EMBL/GenBank/DDBJ databases">
        <authorList>
            <person name="Nowell W R."/>
        </authorList>
    </citation>
    <scope>NUCLEOTIDE SEQUENCE</scope>
</reference>
<dbReference type="PANTHER" id="PTHR31465">
    <property type="entry name" value="PROTEIN RTA1-RELATED"/>
    <property type="match status" value="1"/>
</dbReference>
<feature type="transmembrane region" description="Helical" evidence="6">
    <location>
        <begin position="25"/>
        <end position="44"/>
    </location>
</feature>
<protein>
    <recommendedName>
        <fullName evidence="11">RTA1-like protein</fullName>
    </recommendedName>
</protein>
<feature type="region of interest" description="Disordered" evidence="5">
    <location>
        <begin position="478"/>
        <end position="510"/>
    </location>
</feature>
<evidence type="ECO:0000256" key="4">
    <source>
        <dbReference type="ARBA" id="ARBA00023136"/>
    </source>
</evidence>
<dbReference type="OrthoDB" id="3358017at2759"/>
<sequence length="510" mass="58422">MMNFNTTPYDPSIDPFNPFGYVPDLNLAIASTVVYGVVTILLTISSVYYRTWYFLVMTISGVSEVIGYAYRWTLAHNPDQRTPYIIMYCCIVLAPVGLALADYILVGRLIRLAGRQYSIVNPRFVEFGFIISDILSIGVQSAGAGLITSGKLENLTRGSNVLIGGLGINLVSFCFFALVTLHLHWAIHRRKADFTGKERWVKMFYALYLSMVLLIVRSIYRIVEFAMGFRGYLAIHEVYFYVFECLLIIFAFALFLPLHPGIWMVEDNHDVLIKVSQRRNIIPIAEVLFHFICSIGRFFRKIFQTIFGRRHEELDTSLSRTEPVTLEHIRIINDMENDSTRPYQSSTSLSKAPPQPEWNSWGSEDIFRQKALENHSPTDGNNDDQIDYFSDIAATVKKTPKIILKKRVNENDGHFNFVNPSTNRLQMTSDDLTDFQPGLNEWQEGGEQSVSSSAGIWNENDDFSEVLHDADAALRESRRLEREKKLREHQQRKLEKEASRPSSHKRDSLS</sequence>
<feature type="transmembrane region" description="Helical" evidence="6">
    <location>
        <begin position="280"/>
        <end position="299"/>
    </location>
</feature>
<dbReference type="GO" id="GO:0016020">
    <property type="term" value="C:membrane"/>
    <property type="evidence" value="ECO:0007669"/>
    <property type="project" value="UniProtKB-SubCell"/>
</dbReference>
<keyword evidence="9" id="KW-1185">Reference proteome</keyword>
<comment type="subcellular location">
    <subcellularLocation>
        <location evidence="1">Membrane</location>
        <topology evidence="1">Multi-pass membrane protein</topology>
    </subcellularLocation>
</comment>
<feature type="transmembrane region" description="Helical" evidence="6">
    <location>
        <begin position="238"/>
        <end position="259"/>
    </location>
</feature>
<keyword evidence="4 6" id="KW-0472">Membrane</keyword>
<feature type="region of interest" description="Disordered" evidence="5">
    <location>
        <begin position="337"/>
        <end position="357"/>
    </location>
</feature>
<evidence type="ECO:0000313" key="9">
    <source>
        <dbReference type="Proteomes" id="UP000663828"/>
    </source>
</evidence>
<name>A0A814BGD8_ADIRI</name>
<evidence type="ECO:0008006" key="11">
    <source>
        <dbReference type="Google" id="ProtNLM"/>
    </source>
</evidence>
<dbReference type="PANTHER" id="PTHR31465:SF1">
    <property type="entry name" value="PROTEIN RTA1-RELATED"/>
    <property type="match status" value="1"/>
</dbReference>
<evidence type="ECO:0000313" key="7">
    <source>
        <dbReference type="EMBL" id="CAF0841674.1"/>
    </source>
</evidence>
<evidence type="ECO:0000313" key="10">
    <source>
        <dbReference type="Proteomes" id="UP000663852"/>
    </source>
</evidence>
<dbReference type="EMBL" id="CAJNOJ010000040">
    <property type="protein sequence ID" value="CAF0928939.1"/>
    <property type="molecule type" value="Genomic_DNA"/>
</dbReference>
<evidence type="ECO:0000256" key="1">
    <source>
        <dbReference type="ARBA" id="ARBA00004141"/>
    </source>
</evidence>
<evidence type="ECO:0000256" key="3">
    <source>
        <dbReference type="ARBA" id="ARBA00022989"/>
    </source>
</evidence>
<feature type="transmembrane region" description="Helical" evidence="6">
    <location>
        <begin position="204"/>
        <end position="223"/>
    </location>
</feature>
<dbReference type="Proteomes" id="UP000663852">
    <property type="component" value="Unassembled WGS sequence"/>
</dbReference>
<comment type="caution">
    <text evidence="8">The sequence shown here is derived from an EMBL/GenBank/DDBJ whole genome shotgun (WGS) entry which is preliminary data.</text>
</comment>
<feature type="compositionally biased region" description="Polar residues" evidence="5">
    <location>
        <begin position="340"/>
        <end position="350"/>
    </location>
</feature>
<evidence type="ECO:0000256" key="2">
    <source>
        <dbReference type="ARBA" id="ARBA00022692"/>
    </source>
</evidence>
<proteinExistence type="predicted"/>
<organism evidence="8 10">
    <name type="scientific">Adineta ricciae</name>
    <name type="common">Rotifer</name>
    <dbReference type="NCBI Taxonomy" id="249248"/>
    <lineage>
        <taxon>Eukaryota</taxon>
        <taxon>Metazoa</taxon>
        <taxon>Spiralia</taxon>
        <taxon>Gnathifera</taxon>
        <taxon>Rotifera</taxon>
        <taxon>Eurotatoria</taxon>
        <taxon>Bdelloidea</taxon>
        <taxon>Adinetida</taxon>
        <taxon>Adinetidae</taxon>
        <taxon>Adineta</taxon>
    </lineage>
</organism>
<evidence type="ECO:0000313" key="8">
    <source>
        <dbReference type="EMBL" id="CAF0928939.1"/>
    </source>
</evidence>
<evidence type="ECO:0000256" key="5">
    <source>
        <dbReference type="SAM" id="MobiDB-lite"/>
    </source>
</evidence>
<feature type="transmembrane region" description="Helical" evidence="6">
    <location>
        <begin position="161"/>
        <end position="183"/>
    </location>
</feature>
<evidence type="ECO:0000256" key="6">
    <source>
        <dbReference type="SAM" id="Phobius"/>
    </source>
</evidence>
<dbReference type="AlphaFoldDB" id="A0A814BGD8"/>
<keyword evidence="3 6" id="KW-1133">Transmembrane helix</keyword>
<gene>
    <name evidence="8" type="ORF">EDS130_LOCUS11188</name>
    <name evidence="7" type="ORF">XAT740_LOCUS5004</name>
</gene>